<gene>
    <name evidence="3" type="ORF">LG651_15340</name>
</gene>
<accession>A0A9X1L8L4</accession>
<comment type="caution">
    <text evidence="3">The sequence shown here is derived from an EMBL/GenBank/DDBJ whole genome shotgun (WGS) entry which is preliminary data.</text>
</comment>
<dbReference type="Proteomes" id="UP001139286">
    <property type="component" value="Unassembled WGS sequence"/>
</dbReference>
<keyword evidence="2" id="KW-0812">Transmembrane</keyword>
<evidence type="ECO:0000256" key="1">
    <source>
        <dbReference type="SAM" id="Coils"/>
    </source>
</evidence>
<dbReference type="AlphaFoldDB" id="A0A9X1L8L4"/>
<organism evidence="3 4">
    <name type="scientific">Neotamlana sargassicola</name>
    <dbReference type="NCBI Taxonomy" id="2883125"/>
    <lineage>
        <taxon>Bacteria</taxon>
        <taxon>Pseudomonadati</taxon>
        <taxon>Bacteroidota</taxon>
        <taxon>Flavobacteriia</taxon>
        <taxon>Flavobacteriales</taxon>
        <taxon>Flavobacteriaceae</taxon>
        <taxon>Neotamlana</taxon>
    </lineage>
</organism>
<name>A0A9X1L8L4_9FLAO</name>
<evidence type="ECO:0000256" key="2">
    <source>
        <dbReference type="SAM" id="Phobius"/>
    </source>
</evidence>
<keyword evidence="2" id="KW-0472">Membrane</keyword>
<feature type="coiled-coil region" evidence="1">
    <location>
        <begin position="31"/>
        <end position="58"/>
    </location>
</feature>
<protein>
    <submittedName>
        <fullName evidence="3">Uncharacterized protein</fullName>
    </submittedName>
</protein>
<keyword evidence="1" id="KW-0175">Coiled coil</keyword>
<keyword evidence="2" id="KW-1133">Transmembrane helix</keyword>
<dbReference type="EMBL" id="JAJAPX010000008">
    <property type="protein sequence ID" value="MCB4809629.1"/>
    <property type="molecule type" value="Genomic_DNA"/>
</dbReference>
<feature type="transmembrane region" description="Helical" evidence="2">
    <location>
        <begin position="6"/>
        <end position="25"/>
    </location>
</feature>
<proteinExistence type="predicted"/>
<evidence type="ECO:0000313" key="4">
    <source>
        <dbReference type="Proteomes" id="UP001139286"/>
    </source>
</evidence>
<reference evidence="3" key="1">
    <citation type="submission" date="2021-10" db="EMBL/GenBank/DDBJ databases">
        <title>Tamlana sargassums sp. nov., and Tamlana laminarinivorans sp. nov., two new bacteria isolated from the brown alga.</title>
        <authorList>
            <person name="Li J."/>
        </authorList>
    </citation>
    <scope>NUCLEOTIDE SEQUENCE</scope>
    <source>
        <strain evidence="3">62-3</strain>
    </source>
</reference>
<evidence type="ECO:0000313" key="3">
    <source>
        <dbReference type="EMBL" id="MCB4809629.1"/>
    </source>
</evidence>
<keyword evidence="4" id="KW-1185">Reference proteome</keyword>
<dbReference type="RefSeq" id="WP_226696987.1">
    <property type="nucleotide sequence ID" value="NZ_JAJAPX010000008.1"/>
</dbReference>
<sequence length="244" mass="28797">MKAELIIEIILLFIAVYLAFFKSYLTEKGKSAALKEDLQDLTREVESVKNEFVKEQEMMKTDLQRILDNEISYRSEERDAIIKFHGIVNQWLYSILEVSLGNYDKTNIAELVNIRNTNSSYYAKTGIAKSKITLLVEDSKLTIAANDLYLSVMKFHYWADEVFLKYQHNCEKQKSLTDRFIIIMKNYEENKELAKAMADDEQNLKAEQRKIYEDYIKTDRNKELEKTQPYKSDFENLAKEYLKN</sequence>